<dbReference type="WBParaSite" id="EVEC_0000978001-mRNA-1">
    <property type="protein sequence ID" value="EVEC_0000978001-mRNA-1"/>
    <property type="gene ID" value="EVEC_0000978001"/>
</dbReference>
<evidence type="ECO:0000313" key="4">
    <source>
        <dbReference type="WBParaSite" id="EVEC_0000978001-mRNA-1"/>
    </source>
</evidence>
<gene>
    <name evidence="2" type="ORF">EVEC_LOCUS9177</name>
</gene>
<accession>A0A0N4VG84</accession>
<dbReference type="EMBL" id="UXUI01009862">
    <property type="protein sequence ID" value="VDD94426.1"/>
    <property type="molecule type" value="Genomic_DNA"/>
</dbReference>
<evidence type="ECO:0000313" key="2">
    <source>
        <dbReference type="EMBL" id="VDD94426.1"/>
    </source>
</evidence>
<dbReference type="AlphaFoldDB" id="A0A0N4VG84"/>
<evidence type="ECO:0000259" key="1">
    <source>
        <dbReference type="PROSITE" id="PS51034"/>
    </source>
</evidence>
<organism evidence="4">
    <name type="scientific">Enterobius vermicularis</name>
    <name type="common">Human pinworm</name>
    <dbReference type="NCBI Taxonomy" id="51028"/>
    <lineage>
        <taxon>Eukaryota</taxon>
        <taxon>Metazoa</taxon>
        <taxon>Ecdysozoa</taxon>
        <taxon>Nematoda</taxon>
        <taxon>Chromadorea</taxon>
        <taxon>Rhabditida</taxon>
        <taxon>Spirurina</taxon>
        <taxon>Oxyuridomorpha</taxon>
        <taxon>Oxyuroidea</taxon>
        <taxon>Oxyuridae</taxon>
        <taxon>Enterobius</taxon>
    </lineage>
</organism>
<dbReference type="PANTHER" id="PTHR46560:SF12">
    <property type="entry name" value="ZP DOMAIN-CONTAINING PROTEIN"/>
    <property type="match status" value="1"/>
</dbReference>
<dbReference type="STRING" id="51028.A0A0N4VG84"/>
<evidence type="ECO:0000313" key="3">
    <source>
        <dbReference type="Proteomes" id="UP000274131"/>
    </source>
</evidence>
<feature type="domain" description="ZP" evidence="1">
    <location>
        <begin position="1"/>
        <end position="204"/>
    </location>
</feature>
<protein>
    <submittedName>
        <fullName evidence="4">ZP domain-containing protein</fullName>
    </submittedName>
</protein>
<dbReference type="Proteomes" id="UP000274131">
    <property type="component" value="Unassembled WGS sequence"/>
</dbReference>
<sequence>MVGKGPRGFDITLESAEPFFGTIHPVNRTGCRINGVGKNRTNYLIPFSSADFCNVRYDSGTNIYTVKIEVNEHQVLVLQRDRTFEFSCEGPSSSKASTLPEQMLLRVSFLEPSENFSAEPVFITNCFASDDLNTSVQIIDDAGCSTNCNLIEEFNYHQNMTAEAAIPSMFRFPKTVKLAITCDVHSRLRIPECQSRCVDQLRTSTVPNIFNNDTDLIEDILQIRPNNMASETQGRRISCVVDVITPDRVLKSAANDGK</sequence>
<dbReference type="InterPro" id="IPR001507">
    <property type="entry name" value="ZP_dom"/>
</dbReference>
<reference evidence="2 3" key="2">
    <citation type="submission" date="2018-10" db="EMBL/GenBank/DDBJ databases">
        <authorList>
            <consortium name="Pathogen Informatics"/>
        </authorList>
    </citation>
    <scope>NUCLEOTIDE SEQUENCE [LARGE SCALE GENOMIC DNA]</scope>
</reference>
<proteinExistence type="predicted"/>
<dbReference type="PANTHER" id="PTHR46560">
    <property type="entry name" value="CYPHER, ISOFORM B"/>
    <property type="match status" value="1"/>
</dbReference>
<dbReference type="OrthoDB" id="5877530at2759"/>
<name>A0A0N4VG84_ENTVE</name>
<keyword evidence="3" id="KW-1185">Reference proteome</keyword>
<reference evidence="4" key="1">
    <citation type="submission" date="2017-02" db="UniProtKB">
        <authorList>
            <consortium name="WormBaseParasite"/>
        </authorList>
    </citation>
    <scope>IDENTIFICATION</scope>
</reference>
<dbReference type="PROSITE" id="PS51034">
    <property type="entry name" value="ZP_2"/>
    <property type="match status" value="1"/>
</dbReference>